<evidence type="ECO:0000256" key="5">
    <source>
        <dbReference type="ARBA" id="ARBA00022727"/>
    </source>
</evidence>
<dbReference type="GO" id="GO:0005829">
    <property type="term" value="C:cytosol"/>
    <property type="evidence" value="ECO:0007669"/>
    <property type="project" value="TreeGrafter"/>
</dbReference>
<evidence type="ECO:0000256" key="9">
    <source>
        <dbReference type="ARBA" id="ARBA00029962"/>
    </source>
</evidence>
<dbReference type="Gene3D" id="3.40.50.300">
    <property type="entry name" value="P-loop containing nucleotide triphosphate hydrolases"/>
    <property type="match status" value="1"/>
</dbReference>
<keyword evidence="6 11" id="KW-0547">Nucleotide-binding</keyword>
<reference evidence="13 14" key="1">
    <citation type="submission" date="2017-10" db="EMBL/GenBank/DDBJ databases">
        <title>Genomic analysis of the genus Acetobacter.</title>
        <authorList>
            <person name="Kim K.H."/>
            <person name="Chun B.H."/>
            <person name="Son A.R."/>
            <person name="Jeon C.O."/>
        </authorList>
    </citation>
    <scope>NUCLEOTIDE SEQUENCE [LARGE SCALE GENOMIC DNA]</scope>
    <source>
        <strain evidence="13 14">LHT 2458</strain>
    </source>
</reference>
<organism evidence="13 14">
    <name type="scientific">Acetobacter pomorum</name>
    <dbReference type="NCBI Taxonomy" id="65959"/>
    <lineage>
        <taxon>Bacteria</taxon>
        <taxon>Pseudomonadati</taxon>
        <taxon>Pseudomonadota</taxon>
        <taxon>Alphaproteobacteria</taxon>
        <taxon>Acetobacterales</taxon>
        <taxon>Acetobacteraceae</taxon>
        <taxon>Acetobacter</taxon>
    </lineage>
</organism>
<dbReference type="InterPro" id="IPR039430">
    <property type="entry name" value="Thymidylate_kin-like_dom"/>
</dbReference>
<dbReference type="CDD" id="cd01672">
    <property type="entry name" value="TMPK"/>
    <property type="match status" value="1"/>
</dbReference>
<evidence type="ECO:0000256" key="8">
    <source>
        <dbReference type="ARBA" id="ARBA00022840"/>
    </source>
</evidence>
<dbReference type="AlphaFoldDB" id="A0A2G4R9E8"/>
<dbReference type="PANTHER" id="PTHR10344">
    <property type="entry name" value="THYMIDYLATE KINASE"/>
    <property type="match status" value="1"/>
</dbReference>
<evidence type="ECO:0000256" key="11">
    <source>
        <dbReference type="HAMAP-Rule" id="MF_00165"/>
    </source>
</evidence>
<evidence type="ECO:0000259" key="12">
    <source>
        <dbReference type="Pfam" id="PF02223"/>
    </source>
</evidence>
<evidence type="ECO:0000256" key="7">
    <source>
        <dbReference type="ARBA" id="ARBA00022777"/>
    </source>
</evidence>
<dbReference type="InterPro" id="IPR018094">
    <property type="entry name" value="Thymidylate_kinase"/>
</dbReference>
<keyword evidence="5 11" id="KW-0545">Nucleotide biosynthesis</keyword>
<dbReference type="PANTHER" id="PTHR10344:SF4">
    <property type="entry name" value="UMP-CMP KINASE 2, MITOCHONDRIAL"/>
    <property type="match status" value="1"/>
</dbReference>
<comment type="similarity">
    <text evidence="1 11">Belongs to the thymidylate kinase family.</text>
</comment>
<evidence type="ECO:0000313" key="13">
    <source>
        <dbReference type="EMBL" id="PHY93199.1"/>
    </source>
</evidence>
<name>A0A2G4R9E8_9PROT</name>
<dbReference type="OrthoDB" id="9774907at2"/>
<evidence type="ECO:0000256" key="1">
    <source>
        <dbReference type="ARBA" id="ARBA00009776"/>
    </source>
</evidence>
<evidence type="ECO:0000256" key="10">
    <source>
        <dbReference type="ARBA" id="ARBA00048743"/>
    </source>
</evidence>
<comment type="caution">
    <text evidence="13">The sequence shown here is derived from an EMBL/GenBank/DDBJ whole genome shotgun (WGS) entry which is preliminary data.</text>
</comment>
<keyword evidence="7 11" id="KW-0418">Kinase</keyword>
<sequence length="235" mass="25915">MAYKRSMESVLSKRFHDRFIVLEGIDGAGKTTQSKMLSKALSDRGMDVLGTRDPGGTKAAEDIRKILLGDNSPESAKTQALLFTAARMDNLEMNILPHLKNDGVVIMDRFLTSTISMQGYGAKFLAGEGSEDPTPFASQMVHLIADLPRHTFLIDLNPEAVKQRVGSREGQALDVFDRKPAAYHSVVREAMLREAKNFTEILTIIPGHEGPEAIHKMIMEELSDDKVFCLPQASA</sequence>
<dbReference type="HAMAP" id="MF_00165">
    <property type="entry name" value="Thymidylate_kinase"/>
    <property type="match status" value="1"/>
</dbReference>
<dbReference type="EMBL" id="PEBQ01000164">
    <property type="protein sequence ID" value="PHY93199.1"/>
    <property type="molecule type" value="Genomic_DNA"/>
</dbReference>
<dbReference type="GO" id="GO:0006235">
    <property type="term" value="P:dTTP biosynthetic process"/>
    <property type="evidence" value="ECO:0007669"/>
    <property type="project" value="UniProtKB-UniRule"/>
</dbReference>
<evidence type="ECO:0000256" key="4">
    <source>
        <dbReference type="ARBA" id="ARBA00022679"/>
    </source>
</evidence>
<dbReference type="Pfam" id="PF02223">
    <property type="entry name" value="Thymidylate_kin"/>
    <property type="match status" value="1"/>
</dbReference>
<keyword evidence="8 11" id="KW-0067">ATP-binding</keyword>
<dbReference type="GO" id="GO:0005524">
    <property type="term" value="F:ATP binding"/>
    <property type="evidence" value="ECO:0007669"/>
    <property type="project" value="UniProtKB-UniRule"/>
</dbReference>
<dbReference type="GO" id="GO:0006227">
    <property type="term" value="P:dUDP biosynthetic process"/>
    <property type="evidence" value="ECO:0007669"/>
    <property type="project" value="TreeGrafter"/>
</dbReference>
<gene>
    <name evidence="11 13" type="primary">tmk</name>
    <name evidence="13" type="ORF">CSR02_12990</name>
</gene>
<proteinExistence type="inferred from homology"/>
<dbReference type="NCBIfam" id="TIGR00041">
    <property type="entry name" value="DTMP_kinase"/>
    <property type="match status" value="1"/>
</dbReference>
<dbReference type="EC" id="2.7.4.9" evidence="2 11"/>
<evidence type="ECO:0000313" key="14">
    <source>
        <dbReference type="Proteomes" id="UP000228751"/>
    </source>
</evidence>
<feature type="binding site" evidence="11">
    <location>
        <begin position="24"/>
        <end position="31"/>
    </location>
    <ligand>
        <name>ATP</name>
        <dbReference type="ChEBI" id="CHEBI:30616"/>
    </ligand>
</feature>
<evidence type="ECO:0000256" key="3">
    <source>
        <dbReference type="ARBA" id="ARBA00017144"/>
    </source>
</evidence>
<dbReference type="GO" id="GO:0006233">
    <property type="term" value="P:dTDP biosynthetic process"/>
    <property type="evidence" value="ECO:0007669"/>
    <property type="project" value="InterPro"/>
</dbReference>
<dbReference type="SUPFAM" id="SSF52540">
    <property type="entry name" value="P-loop containing nucleoside triphosphate hydrolases"/>
    <property type="match status" value="1"/>
</dbReference>
<keyword evidence="4 11" id="KW-0808">Transferase</keyword>
<comment type="function">
    <text evidence="11">Phosphorylation of dTMP to form dTDP in both de novo and salvage pathways of dTTP synthesis.</text>
</comment>
<comment type="catalytic activity">
    <reaction evidence="10 11">
        <text>dTMP + ATP = dTDP + ADP</text>
        <dbReference type="Rhea" id="RHEA:13517"/>
        <dbReference type="ChEBI" id="CHEBI:30616"/>
        <dbReference type="ChEBI" id="CHEBI:58369"/>
        <dbReference type="ChEBI" id="CHEBI:63528"/>
        <dbReference type="ChEBI" id="CHEBI:456216"/>
        <dbReference type="EC" id="2.7.4.9"/>
    </reaction>
</comment>
<evidence type="ECO:0000256" key="6">
    <source>
        <dbReference type="ARBA" id="ARBA00022741"/>
    </source>
</evidence>
<accession>A0A2G4R9E8</accession>
<dbReference type="InterPro" id="IPR027417">
    <property type="entry name" value="P-loop_NTPase"/>
</dbReference>
<dbReference type="GO" id="GO:0004798">
    <property type="term" value="F:dTMP kinase activity"/>
    <property type="evidence" value="ECO:0007669"/>
    <property type="project" value="UniProtKB-UniRule"/>
</dbReference>
<evidence type="ECO:0000256" key="2">
    <source>
        <dbReference type="ARBA" id="ARBA00012980"/>
    </source>
</evidence>
<dbReference type="Proteomes" id="UP000228751">
    <property type="component" value="Unassembled WGS sequence"/>
</dbReference>
<feature type="domain" description="Thymidylate kinase-like" evidence="12">
    <location>
        <begin position="22"/>
        <end position="218"/>
    </location>
</feature>
<protein>
    <recommendedName>
        <fullName evidence="3 11">Thymidylate kinase</fullName>
        <ecNumber evidence="2 11">2.7.4.9</ecNumber>
    </recommendedName>
    <alternativeName>
        <fullName evidence="9 11">dTMP kinase</fullName>
    </alternativeName>
</protein>
<keyword evidence="14" id="KW-1185">Reference proteome</keyword>